<evidence type="ECO:0000313" key="1">
    <source>
        <dbReference type="EMBL" id="VFB17223.1"/>
    </source>
</evidence>
<name>A0A8H2M8M6_9FIRM</name>
<organism evidence="1 2">
    <name type="scientific">Urinicoccus massiliensis</name>
    <dbReference type="NCBI Taxonomy" id="1723382"/>
    <lineage>
        <taxon>Bacteria</taxon>
        <taxon>Bacillati</taxon>
        <taxon>Bacillota</taxon>
        <taxon>Tissierellia</taxon>
        <taxon>Tissierellales</taxon>
        <taxon>Peptoniphilaceae</taxon>
        <taxon>Urinicoccus</taxon>
    </lineage>
</organism>
<protein>
    <submittedName>
        <fullName evidence="1">Uncharacterized protein</fullName>
    </submittedName>
</protein>
<dbReference type="RefSeq" id="WP_131749810.1">
    <property type="nucleotide sequence ID" value="NZ_CAACYI010000001.1"/>
</dbReference>
<sequence length="239" mass="26374">MKEKEVEVKEKVDSLSLIENLNTGAVAGTLGKINQFQQVVQAQFIQGHDFGIIPGTGSKPTMLKPGAEKIVMLLGLTSEFQILESTRDFDQGFFQYQIKCQLKKNGFVVTEGIGSANTRESKFRKGDPYTMDNTVLKMAKKRALVDAALLVGSLSSIFTQDIEDMDLAGNQASTYQRTYTDQDGTISKAQARRMYAMSGGSEEICKEVLAKYGYTSSTEVKKTDYEKICQEVEALAKQG</sequence>
<keyword evidence="2" id="KW-1185">Reference proteome</keyword>
<accession>A0A8H2M8M6</accession>
<reference evidence="1 2" key="1">
    <citation type="submission" date="2019-02" db="EMBL/GenBank/DDBJ databases">
        <authorList>
            <consortium name="Pathogen Informatics"/>
        </authorList>
    </citation>
    <scope>NUCLEOTIDE SEQUENCE [LARGE SCALE GENOMIC DNA]</scope>
    <source>
        <strain evidence="1 2">3012STDY7089603</strain>
    </source>
</reference>
<proteinExistence type="predicted"/>
<dbReference type="Proteomes" id="UP000377798">
    <property type="component" value="Unassembled WGS sequence"/>
</dbReference>
<dbReference type="EMBL" id="CAACYI010000001">
    <property type="protein sequence ID" value="VFB17223.1"/>
    <property type="molecule type" value="Genomic_DNA"/>
</dbReference>
<dbReference type="AlphaFoldDB" id="A0A8H2M8M6"/>
<evidence type="ECO:0000313" key="2">
    <source>
        <dbReference type="Proteomes" id="UP000377798"/>
    </source>
</evidence>
<gene>
    <name evidence="1" type="ORF">NCTC13150_01810</name>
</gene>
<comment type="caution">
    <text evidence="1">The sequence shown here is derived from an EMBL/GenBank/DDBJ whole genome shotgun (WGS) entry which is preliminary data.</text>
</comment>